<keyword evidence="1" id="KW-0433">Leucine-rich repeat</keyword>
<name>A0A9P0GR39_PHACE</name>
<dbReference type="SUPFAM" id="SSF64268">
    <property type="entry name" value="PX domain"/>
    <property type="match status" value="1"/>
</dbReference>
<evidence type="ECO:0000313" key="5">
    <source>
        <dbReference type="Proteomes" id="UP001153737"/>
    </source>
</evidence>
<keyword evidence="5" id="KW-1185">Reference proteome</keyword>
<dbReference type="PANTHER" id="PTHR15454:SF35">
    <property type="entry name" value="NISCHARIN"/>
    <property type="match status" value="1"/>
</dbReference>
<dbReference type="SUPFAM" id="SSF52075">
    <property type="entry name" value="Outer arm dynein light chain 1"/>
    <property type="match status" value="1"/>
</dbReference>
<keyword evidence="2" id="KW-0677">Repeat</keyword>
<accession>A0A9P0GR39</accession>
<dbReference type="Pfam" id="PF13855">
    <property type="entry name" value="LRR_8"/>
    <property type="match status" value="1"/>
</dbReference>
<gene>
    <name evidence="4" type="ORF">PHAECO_LOCUS4483</name>
</gene>
<dbReference type="GO" id="GO:0005737">
    <property type="term" value="C:cytoplasm"/>
    <property type="evidence" value="ECO:0007669"/>
    <property type="project" value="TreeGrafter"/>
</dbReference>
<dbReference type="GO" id="GO:0035091">
    <property type="term" value="F:phosphatidylinositol binding"/>
    <property type="evidence" value="ECO:0007669"/>
    <property type="project" value="InterPro"/>
</dbReference>
<proteinExistence type="predicted"/>
<dbReference type="Gene3D" id="3.80.10.10">
    <property type="entry name" value="Ribonuclease Inhibitor"/>
    <property type="match status" value="2"/>
</dbReference>
<dbReference type="PRINTS" id="PR00019">
    <property type="entry name" value="LEURICHRPT"/>
</dbReference>
<feature type="domain" description="PX" evidence="3">
    <location>
        <begin position="5"/>
        <end position="135"/>
    </location>
</feature>
<evidence type="ECO:0000256" key="2">
    <source>
        <dbReference type="ARBA" id="ARBA00022737"/>
    </source>
</evidence>
<reference evidence="4" key="2">
    <citation type="submission" date="2022-10" db="EMBL/GenBank/DDBJ databases">
        <authorList>
            <consortium name="ENA_rothamsted_submissions"/>
            <consortium name="culmorum"/>
            <person name="King R."/>
        </authorList>
    </citation>
    <scope>NUCLEOTIDE SEQUENCE</scope>
</reference>
<evidence type="ECO:0000313" key="4">
    <source>
        <dbReference type="EMBL" id="CAH1153756.1"/>
    </source>
</evidence>
<dbReference type="InterPro" id="IPR025875">
    <property type="entry name" value="Leu-rich_rpt_4"/>
</dbReference>
<dbReference type="AlphaFoldDB" id="A0A9P0GR39"/>
<dbReference type="Pfam" id="PF00787">
    <property type="entry name" value="PX"/>
    <property type="match status" value="1"/>
</dbReference>
<dbReference type="InterPro" id="IPR001683">
    <property type="entry name" value="PX_dom"/>
</dbReference>
<dbReference type="SMART" id="SM00312">
    <property type="entry name" value="PX"/>
    <property type="match status" value="1"/>
</dbReference>
<evidence type="ECO:0000259" key="3">
    <source>
        <dbReference type="PROSITE" id="PS50195"/>
    </source>
</evidence>
<dbReference type="EMBL" id="OU896720">
    <property type="protein sequence ID" value="CAH1153756.1"/>
    <property type="molecule type" value="Genomic_DNA"/>
</dbReference>
<dbReference type="InterPro" id="IPR001611">
    <property type="entry name" value="Leu-rich_rpt"/>
</dbReference>
<dbReference type="Gene3D" id="3.30.1520.10">
    <property type="entry name" value="Phox-like domain"/>
    <property type="match status" value="1"/>
</dbReference>
<dbReference type="InterPro" id="IPR036871">
    <property type="entry name" value="PX_dom_sf"/>
</dbReference>
<protein>
    <recommendedName>
        <fullName evidence="3">PX domain-containing protein</fullName>
    </recommendedName>
</protein>
<reference evidence="4" key="1">
    <citation type="submission" date="2022-01" db="EMBL/GenBank/DDBJ databases">
        <authorList>
            <person name="King R."/>
        </authorList>
    </citation>
    <scope>NUCLEOTIDE SEQUENCE</scope>
</reference>
<dbReference type="PROSITE" id="PS50195">
    <property type="entry name" value="PX"/>
    <property type="match status" value="1"/>
</dbReference>
<sequence>MACFWSHQNETKIEIPSTEEISNVIYYKIRVYVGVYTWTVNHRYSEFFDLNSQLVIDHGVSKDILPSKRVIGNKCPIFIESRKMGLQEYLQKTLIFLKRTMPKIFVDFLHFNLYDIYFLLQDLSSKLFLEADFILSSNKPYQFKTLELHAISQFLKKPLLDSTEIRLDIGPVLDFCSQLKSISVIGGSSAYLDSNIIFSMLPFELSSFKELKSLSMKQVNFEVIFSLGNLRNTIENLQVNNTSISSISQVLQCDVIHKHNLEGSEKWTVLEYLDLGNNNLTDIDMTIRLAPKLKNISLVDNKISTITNLSHLPHLSHLSLANNLMTICNDLHTKIGNILSVNLSQNSLTSCIGFSKLYSLETLDLSCNKITEIEEIAHIGDLPCLENLLLTGNSVATTVDYRVKVLEYFGDKAKNICLDNEKPSQAELDKVSVLRALRIVREGKTPDFVA</sequence>
<organism evidence="4 5">
    <name type="scientific">Phaedon cochleariae</name>
    <name type="common">Mustard beetle</name>
    <dbReference type="NCBI Taxonomy" id="80249"/>
    <lineage>
        <taxon>Eukaryota</taxon>
        <taxon>Metazoa</taxon>
        <taxon>Ecdysozoa</taxon>
        <taxon>Arthropoda</taxon>
        <taxon>Hexapoda</taxon>
        <taxon>Insecta</taxon>
        <taxon>Pterygota</taxon>
        <taxon>Neoptera</taxon>
        <taxon>Endopterygota</taxon>
        <taxon>Coleoptera</taxon>
        <taxon>Polyphaga</taxon>
        <taxon>Cucujiformia</taxon>
        <taxon>Chrysomeloidea</taxon>
        <taxon>Chrysomelidae</taxon>
        <taxon>Chrysomelinae</taxon>
        <taxon>Chrysomelini</taxon>
        <taxon>Phaedon</taxon>
    </lineage>
</organism>
<dbReference type="InterPro" id="IPR032675">
    <property type="entry name" value="LRR_dom_sf"/>
</dbReference>
<dbReference type="Pfam" id="PF12799">
    <property type="entry name" value="LRR_4"/>
    <property type="match status" value="1"/>
</dbReference>
<dbReference type="FunFam" id="3.30.1520.10:FF:000020">
    <property type="entry name" value="nischarin isoform X1"/>
    <property type="match status" value="1"/>
</dbReference>
<dbReference type="Proteomes" id="UP001153737">
    <property type="component" value="Chromosome 14"/>
</dbReference>
<dbReference type="PROSITE" id="PS51450">
    <property type="entry name" value="LRR"/>
    <property type="match status" value="3"/>
</dbReference>
<dbReference type="OrthoDB" id="430293at2759"/>
<dbReference type="SMART" id="SM00365">
    <property type="entry name" value="LRR_SD22"/>
    <property type="match status" value="3"/>
</dbReference>
<dbReference type="PANTHER" id="PTHR15454">
    <property type="entry name" value="NISCHARIN RELATED"/>
    <property type="match status" value="1"/>
</dbReference>
<evidence type="ECO:0000256" key="1">
    <source>
        <dbReference type="ARBA" id="ARBA00022614"/>
    </source>
</evidence>